<sequence length="356" mass="41472">MEFLKDYDCTINYHPGKANVVAYALSRQVQVAGLMIKELHLLEEVSCLNPRFEPRKVILGNIVVKSILLEHIKEAQEMDFEVQKWLEKVNKGEKLDFTLGVNGVLKFRNRVVVLKDEGLKKKILEEAHRSKYTVYPGGNKLYQDLKSLYCFHSSIQIAPYEELYGQKCRSRICWDEVGERKVLDPTTVPWIEEARKKVKLICQRIQTAQSCQKSYADNRRKDLEFAVGDQVFLKITSLKASLMAGKGKKLQLRFVGPYKILQRVGIMAYKLELPPSLSRIHNIFHMSMLKKYHPDPSHVLQPKNNEIDEALTYEEKPIKLLDRKVKEQRNKRIPLVKVLWKNHGLKETAWEIEEEI</sequence>
<gene>
    <name evidence="3" type="primary">LOC140021240</name>
</gene>
<feature type="domain" description="Tf2-1-like SH3-like" evidence="1">
    <location>
        <begin position="228"/>
        <end position="293"/>
    </location>
</feature>
<reference evidence="3" key="1">
    <citation type="submission" date="2025-08" db="UniProtKB">
        <authorList>
            <consortium name="RefSeq"/>
        </authorList>
    </citation>
    <scope>IDENTIFICATION</scope>
    <source>
        <tissue evidence="3">Leaves</tissue>
    </source>
</reference>
<evidence type="ECO:0000259" key="1">
    <source>
        <dbReference type="Pfam" id="PF24626"/>
    </source>
</evidence>
<keyword evidence="2" id="KW-1185">Reference proteome</keyword>
<dbReference type="RefSeq" id="XP_071928107.1">
    <property type="nucleotide sequence ID" value="XM_072072006.1"/>
</dbReference>
<protein>
    <recommendedName>
        <fullName evidence="1">Tf2-1-like SH3-like domain-containing protein</fullName>
    </recommendedName>
</protein>
<proteinExistence type="predicted"/>
<dbReference type="PANTHER" id="PTHR46148">
    <property type="entry name" value="CHROMO DOMAIN-CONTAINING PROTEIN"/>
    <property type="match status" value="1"/>
</dbReference>
<dbReference type="PANTHER" id="PTHR46148:SF60">
    <property type="entry name" value="CHROMO DOMAIN-CONTAINING PROTEIN"/>
    <property type="match status" value="1"/>
</dbReference>
<organism evidence="2 3">
    <name type="scientific">Coffea arabica</name>
    <name type="common">Arabian coffee</name>
    <dbReference type="NCBI Taxonomy" id="13443"/>
    <lineage>
        <taxon>Eukaryota</taxon>
        <taxon>Viridiplantae</taxon>
        <taxon>Streptophyta</taxon>
        <taxon>Embryophyta</taxon>
        <taxon>Tracheophyta</taxon>
        <taxon>Spermatophyta</taxon>
        <taxon>Magnoliopsida</taxon>
        <taxon>eudicotyledons</taxon>
        <taxon>Gunneridae</taxon>
        <taxon>Pentapetalae</taxon>
        <taxon>asterids</taxon>
        <taxon>lamiids</taxon>
        <taxon>Gentianales</taxon>
        <taxon>Rubiaceae</taxon>
        <taxon>Ixoroideae</taxon>
        <taxon>Gardenieae complex</taxon>
        <taxon>Bertiereae - Coffeeae clade</taxon>
        <taxon>Coffeeae</taxon>
        <taxon>Coffea</taxon>
    </lineage>
</organism>
<dbReference type="Pfam" id="PF24626">
    <property type="entry name" value="SH3_Tf2-1"/>
    <property type="match status" value="1"/>
</dbReference>
<evidence type="ECO:0000313" key="3">
    <source>
        <dbReference type="RefSeq" id="XP_071928107.1"/>
    </source>
</evidence>
<dbReference type="InterPro" id="IPR056924">
    <property type="entry name" value="SH3_Tf2-1"/>
</dbReference>
<accession>A0ABM4W8J4</accession>
<dbReference type="GeneID" id="140021240"/>
<evidence type="ECO:0000313" key="2">
    <source>
        <dbReference type="Proteomes" id="UP001652660"/>
    </source>
</evidence>
<name>A0ABM4W8J4_COFAR</name>
<dbReference type="Proteomes" id="UP001652660">
    <property type="component" value="Chromosome 11e"/>
</dbReference>